<evidence type="ECO:0000313" key="3">
    <source>
        <dbReference type="Proteomes" id="UP001596067"/>
    </source>
</evidence>
<dbReference type="GO" id="GO:0008237">
    <property type="term" value="F:metallopeptidase activity"/>
    <property type="evidence" value="ECO:0007669"/>
    <property type="project" value="UniProtKB-KW"/>
</dbReference>
<dbReference type="PANTHER" id="PTHR41775:SF1">
    <property type="entry name" value="PEPTIDASE M6-LIKE DOMAIN-CONTAINING PROTEIN"/>
    <property type="match status" value="1"/>
</dbReference>
<evidence type="ECO:0000313" key="2">
    <source>
        <dbReference type="EMBL" id="MFC5886710.1"/>
    </source>
</evidence>
<dbReference type="PANTHER" id="PTHR41775">
    <property type="entry name" value="SECRETED PROTEIN-RELATED"/>
    <property type="match status" value="1"/>
</dbReference>
<organism evidence="2 3">
    <name type="scientific">Kitasatospora aburaviensis</name>
    <dbReference type="NCBI Taxonomy" id="67265"/>
    <lineage>
        <taxon>Bacteria</taxon>
        <taxon>Bacillati</taxon>
        <taxon>Actinomycetota</taxon>
        <taxon>Actinomycetes</taxon>
        <taxon>Kitasatosporales</taxon>
        <taxon>Streptomycetaceae</taxon>
        <taxon>Kitasatospora</taxon>
    </lineage>
</organism>
<dbReference type="Pfam" id="PF05547">
    <property type="entry name" value="Peptidase_M6"/>
    <property type="match status" value="1"/>
</dbReference>
<dbReference type="Proteomes" id="UP001596067">
    <property type="component" value="Unassembled WGS sequence"/>
</dbReference>
<sequence>MRIDLTPLHHHPTDHRHACPVPLAPKAFAQLRARYQDLVESRRLPEDISFEQYYYVWRSRRRGENVIGLDDGAVRPGPSTGAQLITRPTKRLKGEVRTLVLLVDFPDLPHGPDHTVGHFEQMLFSTDTFATGSMRDFYRLVSGFDPTHPANGGIDVVGEVHGWFRLPHPLSFYADDQSGMGNPPRNSQGMAADALALAKQEGIDFTGFDALGEHLVTALFIVHAGSGAEQTGQPGDLWSLKWNPPDPSGVEVGPKLRVQTFLTVPEDCAVGVCAHEWGHLAARWADFYDTGRLEATTSNGLGNYCLMAAGSWGNEGITPVFPNGMLRMFHGWTVPQEVAGTTHGIALRPIAEGGDLLFVRNPQRMKESQYIVVEYRRKSGQDRFLPDQGIAAYVVDEAIDNVNDEHHLAIELLQADGRRDLAKIFGTGNRGDNTDLYPSLRNTSIGQNTVPALNEPDGTWSGVTLDIAGSPGADQMEVDVTIA</sequence>
<reference evidence="3" key="1">
    <citation type="journal article" date="2019" name="Int. J. Syst. Evol. Microbiol.">
        <title>The Global Catalogue of Microorganisms (GCM) 10K type strain sequencing project: providing services to taxonomists for standard genome sequencing and annotation.</title>
        <authorList>
            <consortium name="The Broad Institute Genomics Platform"/>
            <consortium name="The Broad Institute Genome Sequencing Center for Infectious Disease"/>
            <person name="Wu L."/>
            <person name="Ma J."/>
        </authorList>
    </citation>
    <scope>NUCLEOTIDE SEQUENCE [LARGE SCALE GENOMIC DNA]</scope>
    <source>
        <strain evidence="3">CGMCC 4.1469</strain>
    </source>
</reference>
<dbReference type="NCBIfam" id="TIGR03296">
    <property type="entry name" value="M6dom_TIGR03296"/>
    <property type="match status" value="1"/>
</dbReference>
<dbReference type="InterPro" id="IPR008757">
    <property type="entry name" value="Peptidase_M6-like_domain"/>
</dbReference>
<comment type="caution">
    <text evidence="2">The sequence shown here is derived from an EMBL/GenBank/DDBJ whole genome shotgun (WGS) entry which is preliminary data.</text>
</comment>
<gene>
    <name evidence="2" type="ORF">ACFP0N_17230</name>
</gene>
<keyword evidence="3" id="KW-1185">Reference proteome</keyword>
<keyword evidence="2" id="KW-0378">Hydrolase</keyword>
<dbReference type="RefSeq" id="WP_313765993.1">
    <property type="nucleotide sequence ID" value="NZ_BAAAVH010000012.1"/>
</dbReference>
<proteinExistence type="predicted"/>
<feature type="domain" description="Peptidase M6-like" evidence="1">
    <location>
        <begin position="98"/>
        <end position="314"/>
    </location>
</feature>
<dbReference type="EMBL" id="JBHSOD010000019">
    <property type="protein sequence ID" value="MFC5886710.1"/>
    <property type="molecule type" value="Genomic_DNA"/>
</dbReference>
<name>A0ABW1EY09_9ACTN</name>
<keyword evidence="2" id="KW-0645">Protease</keyword>
<evidence type="ECO:0000259" key="1">
    <source>
        <dbReference type="Pfam" id="PF05547"/>
    </source>
</evidence>
<accession>A0ABW1EY09</accession>
<keyword evidence="2" id="KW-0482">Metalloprotease</keyword>
<protein>
    <submittedName>
        <fullName evidence="2">M6 family metalloprotease domain-containing protein</fullName>
    </submittedName>
</protein>